<evidence type="ECO:0000313" key="4">
    <source>
        <dbReference type="EMBL" id="EIY33170.1"/>
    </source>
</evidence>
<organism evidence="4 5">
    <name type="scientific">Bacteroides cellulosilyticus CL02T12C19</name>
    <dbReference type="NCBI Taxonomy" id="997874"/>
    <lineage>
        <taxon>Bacteria</taxon>
        <taxon>Pseudomonadati</taxon>
        <taxon>Bacteroidota</taxon>
        <taxon>Bacteroidia</taxon>
        <taxon>Bacteroidales</taxon>
        <taxon>Bacteroidaceae</taxon>
        <taxon>Bacteroides</taxon>
    </lineage>
</organism>
<dbReference type="SUPFAM" id="SSF55545">
    <property type="entry name" value="beta-N-acetylhexosaminidase-like domain"/>
    <property type="match status" value="1"/>
</dbReference>
<gene>
    <name evidence="4" type="ORF">HMPREF1062_01899</name>
</gene>
<dbReference type="Gene3D" id="1.20.58.2150">
    <property type="match status" value="1"/>
</dbReference>
<dbReference type="EMBL" id="AGXG01000044">
    <property type="protein sequence ID" value="EIY33170.1"/>
    <property type="molecule type" value="Genomic_DNA"/>
</dbReference>
<dbReference type="Pfam" id="PF17829">
    <property type="entry name" value="GH115_C"/>
    <property type="match status" value="1"/>
</dbReference>
<proteinExistence type="predicted"/>
<evidence type="ECO:0000256" key="2">
    <source>
        <dbReference type="SAM" id="SignalP"/>
    </source>
</evidence>
<dbReference type="InterPro" id="IPR042301">
    <property type="entry name" value="GH115_sf"/>
</dbReference>
<dbReference type="InterPro" id="IPR041437">
    <property type="entry name" value="GH115_C"/>
</dbReference>
<dbReference type="HOGENOM" id="CLU_004852_0_0_10"/>
<reference evidence="4 5" key="1">
    <citation type="submission" date="2012-02" db="EMBL/GenBank/DDBJ databases">
        <title>The Genome Sequence of Bacteroides cellulosilyticus CL02T12C19.</title>
        <authorList>
            <consortium name="The Broad Institute Genome Sequencing Platform"/>
            <person name="Earl A."/>
            <person name="Ward D."/>
            <person name="Feldgarden M."/>
            <person name="Gevers D."/>
            <person name="Zitomersky N.L."/>
            <person name="Coyne M.J."/>
            <person name="Comstock L.E."/>
            <person name="Young S.K."/>
            <person name="Zeng Q."/>
            <person name="Gargeya S."/>
            <person name="Fitzgerald M."/>
            <person name="Haas B."/>
            <person name="Abouelleil A."/>
            <person name="Alvarado L."/>
            <person name="Arachchi H.M."/>
            <person name="Berlin A."/>
            <person name="Chapman S.B."/>
            <person name="Gearin G."/>
            <person name="Goldberg J."/>
            <person name="Griggs A."/>
            <person name="Gujja S."/>
            <person name="Hansen M."/>
            <person name="Heiman D."/>
            <person name="Howarth C."/>
            <person name="Larimer J."/>
            <person name="Lui A."/>
            <person name="MacDonald P.J.P."/>
            <person name="McCowen C."/>
            <person name="Montmayeur A."/>
            <person name="Murphy C."/>
            <person name="Neiman D."/>
            <person name="Pearson M."/>
            <person name="Priest M."/>
            <person name="Roberts A."/>
            <person name="Saif S."/>
            <person name="Shea T."/>
            <person name="Sisk P."/>
            <person name="Stolte C."/>
            <person name="Sykes S."/>
            <person name="Wortman J."/>
            <person name="Nusbaum C."/>
            <person name="Birren B."/>
        </authorList>
    </citation>
    <scope>NUCLEOTIDE SEQUENCE [LARGE SCALE GENOMIC DNA]</scope>
    <source>
        <strain evidence="4 5">CL02T12C19</strain>
    </source>
</reference>
<keyword evidence="5" id="KW-1185">Reference proteome</keyword>
<dbReference type="GO" id="GO:0016787">
    <property type="term" value="F:hydrolase activity"/>
    <property type="evidence" value="ECO:0007669"/>
    <property type="project" value="UniProtKB-KW"/>
</dbReference>
<evidence type="ECO:0000313" key="5">
    <source>
        <dbReference type="Proteomes" id="UP000003741"/>
    </source>
</evidence>
<protein>
    <recommendedName>
        <fullName evidence="3">Gylcosyl hydrolase 115 C-terminal domain-containing protein</fullName>
    </recommendedName>
</protein>
<evidence type="ECO:0000256" key="1">
    <source>
        <dbReference type="ARBA" id="ARBA00022801"/>
    </source>
</evidence>
<dbReference type="PANTHER" id="PTHR37842">
    <property type="match status" value="1"/>
</dbReference>
<name>I8W3E1_9BACE</name>
<dbReference type="GO" id="GO:0005975">
    <property type="term" value="P:carbohydrate metabolic process"/>
    <property type="evidence" value="ECO:0007669"/>
    <property type="project" value="UniProtKB-ARBA"/>
</dbReference>
<dbReference type="Gene3D" id="3.30.379.10">
    <property type="entry name" value="Chitobiase/beta-hexosaminidase domain 2-like"/>
    <property type="match status" value="1"/>
</dbReference>
<dbReference type="InterPro" id="IPR029018">
    <property type="entry name" value="Hex-like_dom2"/>
</dbReference>
<sequence length="986" mass="111827">MIKLKVILIILVCLSGISTSWAQVSLAKIGNGANEFELVKSGKSAELYYDVRDFEVVKKVANLFGDDIRLVTGREIAVSEVGENMSSNCIIVGTLGYNEMIDKLILKKKLDVSALKNKWESFHVEVICNPFPGVKKALVIVGSDRRGTAYGLFSISEAIGISPWYWWADAPVDKRKELCLKVQKITSKEPTVKYRGIFINDEDWGLLRWAKTNFEEERGNIGPKTYAKVCELLLRLKANYLCPAMHEASTAFNKIPENKLVADSFAIVMGSVHCEPLLFNNASEWDKRTMGEWDYVNNKETLNRVLKQRVLDNSPYENVYTLALRGLHDKAMGGSGNMKERVKLLSDALNAQRQILIDVIKKPANEIPQAFTPYKEVLDVYNAGLELPDDVTIIWPDDNYGYMKRLSSPREQKRSGRAGVYYHVSYLGKPHDYLWMSTVSPALMYEELRKAYDTTADRIWLLNVGDIKSCEFSMDLFLSMAYDINAFNYQNVSTYQAHWLAGMFGQKYYRDFQDITTTFYHQAFSRKPELMGWGYQWSTNKHGKERNTDTDFSFTNYREADTRLAEYDRIGAKVDSILKQLPEEEKAGFYQLLYYPVKGCEFLNKMVLYGQKNRWYALQKRAATNSISKEVKAYYDSLQIITQGYNSLLNGKWNPVMTTRQGFAASYFELPKLMTVSLPDAPSLGVLAEGEDVLQGKSSIHTLPAFNTYFRQSYYVDLFNKGIIPLNWSVTTSDDWIVIDKKEGITKLEERIWVSIDWTKVPVGERISGVIDVMAGSAGKDKIYVSVFNPSSPSLQEMDSLFVEHNGYVSINASDYHRKVENEDIKIELIPNLGFEKASVQLGNPTAPVQKTGSSVVPRVEYDFYTFGQGSVDVYTYVLPTFTLSTDKDYAGHEATNIETKYGICIDEGPVMNPSTSSFEYAQIWYESVLKNCRINKTTLHVDKPGRHTVKVLCGDPGTVLQKVVLDFGGMQRSYLGPKATKSDSF</sequence>
<keyword evidence="2" id="KW-0732">Signal</keyword>
<dbReference type="Pfam" id="PF15979">
    <property type="entry name" value="Glyco_hydro_115"/>
    <property type="match status" value="1"/>
</dbReference>
<dbReference type="PATRIC" id="fig|997874.3.peg.1933"/>
<feature type="signal peptide" evidence="2">
    <location>
        <begin position="1"/>
        <end position="22"/>
    </location>
</feature>
<keyword evidence="1" id="KW-0378">Hydrolase</keyword>
<dbReference type="Gene3D" id="2.60.120.1620">
    <property type="match status" value="1"/>
</dbReference>
<dbReference type="Proteomes" id="UP000003741">
    <property type="component" value="Unassembled WGS sequence"/>
</dbReference>
<dbReference type="OrthoDB" id="8727830at2"/>
<dbReference type="Gene3D" id="3.20.20.520">
    <property type="entry name" value="Glycosyl hydrolase family 115"/>
    <property type="match status" value="1"/>
</dbReference>
<feature type="domain" description="Gylcosyl hydrolase 115 C-terminal" evidence="3">
    <location>
        <begin position="802"/>
        <end position="979"/>
    </location>
</feature>
<evidence type="ECO:0000259" key="3">
    <source>
        <dbReference type="Pfam" id="PF17829"/>
    </source>
</evidence>
<dbReference type="AlphaFoldDB" id="I8W3E1"/>
<feature type="chain" id="PRO_5003715863" description="Gylcosyl hydrolase 115 C-terminal domain-containing protein" evidence="2">
    <location>
        <begin position="23"/>
        <end position="986"/>
    </location>
</feature>
<accession>I8W3E1</accession>
<dbReference type="PANTHER" id="PTHR37842:SF2">
    <property type="entry name" value="GYLCOSYL HYDROLASE 115 C-TERMINAL DOMAIN-CONTAINING PROTEIN"/>
    <property type="match status" value="1"/>
</dbReference>
<dbReference type="InterPro" id="IPR031924">
    <property type="entry name" value="GH115"/>
</dbReference>
<comment type="caution">
    <text evidence="4">The sequence shown here is derived from an EMBL/GenBank/DDBJ whole genome shotgun (WGS) entry which is preliminary data.</text>
</comment>
<dbReference type="RefSeq" id="WP_007216653.1">
    <property type="nucleotide sequence ID" value="NZ_JH724086.1"/>
</dbReference>